<dbReference type="EMBL" id="JAFFGZ010000009">
    <property type="protein sequence ID" value="KAK4638800.1"/>
    <property type="molecule type" value="Genomic_DNA"/>
</dbReference>
<organism evidence="1 2">
    <name type="scientific">Podospora bellae-mahoneyi</name>
    <dbReference type="NCBI Taxonomy" id="2093777"/>
    <lineage>
        <taxon>Eukaryota</taxon>
        <taxon>Fungi</taxon>
        <taxon>Dikarya</taxon>
        <taxon>Ascomycota</taxon>
        <taxon>Pezizomycotina</taxon>
        <taxon>Sordariomycetes</taxon>
        <taxon>Sordariomycetidae</taxon>
        <taxon>Sordariales</taxon>
        <taxon>Podosporaceae</taxon>
        <taxon>Podospora</taxon>
    </lineage>
</organism>
<name>A0ABR0F6Y0_9PEZI</name>
<comment type="caution">
    <text evidence="1">The sequence shown here is derived from an EMBL/GenBank/DDBJ whole genome shotgun (WGS) entry which is preliminary data.</text>
</comment>
<keyword evidence="2" id="KW-1185">Reference proteome</keyword>
<gene>
    <name evidence="1" type="ORF">QC761_0101710</name>
</gene>
<dbReference type="GeneID" id="87892507"/>
<proteinExistence type="predicted"/>
<sequence length="111" mass="12595">MEQFGKVIEVFVNSNGILAFVWGPLKLSLLTAKGGADPFDCLLDAYSTIEKILPIFKNYQHIFGQILQFNRCCPRYGNQFLICTEELYAYLQSRDTHRISMVASNPPGQVM</sequence>
<dbReference type="Proteomes" id="UP001322138">
    <property type="component" value="Unassembled WGS sequence"/>
</dbReference>
<evidence type="ECO:0000313" key="1">
    <source>
        <dbReference type="EMBL" id="KAK4638800.1"/>
    </source>
</evidence>
<evidence type="ECO:0000313" key="2">
    <source>
        <dbReference type="Proteomes" id="UP001322138"/>
    </source>
</evidence>
<dbReference type="RefSeq" id="XP_062727776.1">
    <property type="nucleotide sequence ID" value="XM_062873123.1"/>
</dbReference>
<protein>
    <submittedName>
        <fullName evidence="1">Uncharacterized protein</fullName>
    </submittedName>
</protein>
<accession>A0ABR0F6Y0</accession>
<reference evidence="1 2" key="1">
    <citation type="journal article" date="2023" name="bioRxiv">
        <title>High-quality genome assemblies of four members of thePodospora anserinaspecies complex.</title>
        <authorList>
            <person name="Ament-Velasquez S.L."/>
            <person name="Vogan A.A."/>
            <person name="Wallerman O."/>
            <person name="Hartmann F."/>
            <person name="Gautier V."/>
            <person name="Silar P."/>
            <person name="Giraud T."/>
            <person name="Johannesson H."/>
        </authorList>
    </citation>
    <scope>NUCLEOTIDE SEQUENCE [LARGE SCALE GENOMIC DNA]</scope>
    <source>
        <strain evidence="1 2">CBS 112042</strain>
    </source>
</reference>